<evidence type="ECO:0000313" key="7">
    <source>
        <dbReference type="Proteomes" id="UP000077315"/>
    </source>
</evidence>
<dbReference type="RefSeq" id="XP_018284182.1">
    <property type="nucleotide sequence ID" value="XM_018443586.1"/>
</dbReference>
<dbReference type="InParanoid" id="A0A162T461"/>
<name>A0A162T461_PHYB8</name>
<gene>
    <name evidence="6" type="ORF">PHYBLDRAFT_80493</name>
</gene>
<evidence type="ECO:0000256" key="2">
    <source>
        <dbReference type="ARBA" id="ARBA00022630"/>
    </source>
</evidence>
<evidence type="ECO:0000256" key="1">
    <source>
        <dbReference type="ARBA" id="ARBA00001974"/>
    </source>
</evidence>
<sequence length="627" mass="69871">MITVDVLVCGAGPVGLFFGYLMAIKGHSVYVFDKIAEPSENSRALLITSRTLEMFSLVGLDAAVLKEARIVRGIQVFSGGERLGTAEASGDTTFPQQNILPQVRLERILETKLASQGYPVHWSTTLTAYSQTDSGIEATLSTQEEQEQNEGLVTVRASYMVGADGTHSAVRRLCASDWDFKGVAVDTRLALADVTLKGRHVDQEMMNRLSSFLDGEGAMIFLPFEPVNPNPDPDHHFRVIVSMGKYEKLENGQTDQVTHGIRARATDRDRKNKDALSLEQLQETMDRRLGNLDIHASNPAWLTFFAINERIVDDYRRKRVFLAGDAAHCHSPLGGQGMNIGLQDADNLAWKLSLVLNNYSNDPDFLLDSYSIERRAIAKSIIKSTSQGTSFVFRFIRNGLIRIAMSIPQIRNLGVQTVQQIKMSILDSPLHGLADPHLIKPGQFMKNTSALRRRTIEDRLVWASLHNILRKTKDSRFTVLWVSTCKGWQTPSSSGLTTKFLQSLKPYSRVVRPIVVTSAWHTRDSHPIVQSLGDPELAEAEWWVEGIWDEQCVTRRVGLDKAIIRFTGSTETAVETAVAMVVLRPDLFVAQSSLVQTEKDLEKAVGYLAHAFGTIVTHKHHSLNQSH</sequence>
<reference evidence="7" key="1">
    <citation type="submission" date="2015-06" db="EMBL/GenBank/DDBJ databases">
        <title>Expansion of signal transduction pathways in fungi by whole-genome duplication.</title>
        <authorList>
            <consortium name="DOE Joint Genome Institute"/>
            <person name="Corrochano L.M."/>
            <person name="Kuo A."/>
            <person name="Marcet-Houben M."/>
            <person name="Polaino S."/>
            <person name="Salamov A."/>
            <person name="Villalobos J.M."/>
            <person name="Alvarez M.I."/>
            <person name="Avalos J."/>
            <person name="Benito E.P."/>
            <person name="Benoit I."/>
            <person name="Burger G."/>
            <person name="Camino L.P."/>
            <person name="Canovas D."/>
            <person name="Cerda-Olmedo E."/>
            <person name="Cheng J.-F."/>
            <person name="Dominguez A."/>
            <person name="Elias M."/>
            <person name="Eslava A.P."/>
            <person name="Glaser F."/>
            <person name="Grimwood J."/>
            <person name="Gutierrez G."/>
            <person name="Heitman J."/>
            <person name="Henrissat B."/>
            <person name="Iturriaga E.A."/>
            <person name="Lang B.F."/>
            <person name="Lavin J.L."/>
            <person name="Lee S."/>
            <person name="Li W."/>
            <person name="Lindquist E."/>
            <person name="Lopez-Garcia S."/>
            <person name="Luque E.M."/>
            <person name="Marcos A.T."/>
            <person name="Martin J."/>
            <person name="McCluskey K."/>
            <person name="Medina H.R."/>
            <person name="Miralles-Duran A."/>
            <person name="Miyazaki A."/>
            <person name="Munoz-Torres E."/>
            <person name="Oguiza J.A."/>
            <person name="Ohm R."/>
            <person name="Olmedo M."/>
            <person name="Orejas M."/>
            <person name="Ortiz-Castellanos L."/>
            <person name="Pisabarro A.G."/>
            <person name="Rodriguez-Romero J."/>
            <person name="Ruiz-Herrera J."/>
            <person name="Ruiz-Vazquez R."/>
            <person name="Sanz C."/>
            <person name="Schackwitz W."/>
            <person name="Schmutz J."/>
            <person name="Shahriari M."/>
            <person name="Shelest E."/>
            <person name="Silva-Franco F."/>
            <person name="Soanes D."/>
            <person name="Syed K."/>
            <person name="Tagua V.G."/>
            <person name="Talbot N.J."/>
            <person name="Thon M."/>
            <person name="De vries R.P."/>
            <person name="Wiebenga A."/>
            <person name="Yadav J.S."/>
            <person name="Braun E.L."/>
            <person name="Baker S."/>
            <person name="Garre V."/>
            <person name="Horwitz B."/>
            <person name="Torres-Martinez S."/>
            <person name="Idnurm A."/>
            <person name="Herrera-Estrella A."/>
            <person name="Gabaldon T."/>
            <person name="Grigoriev I.V."/>
        </authorList>
    </citation>
    <scope>NUCLEOTIDE SEQUENCE [LARGE SCALE GENOMIC DNA]</scope>
    <source>
        <strain evidence="7">NRRL 1555(-)</strain>
    </source>
</reference>
<keyword evidence="7" id="KW-1185">Reference proteome</keyword>
<dbReference type="GO" id="GO:0071949">
    <property type="term" value="F:FAD binding"/>
    <property type="evidence" value="ECO:0007669"/>
    <property type="project" value="InterPro"/>
</dbReference>
<feature type="domain" description="FAD-binding" evidence="5">
    <location>
        <begin position="4"/>
        <end position="383"/>
    </location>
</feature>
<dbReference type="AlphaFoldDB" id="A0A162T461"/>
<keyword evidence="3" id="KW-0274">FAD</keyword>
<dbReference type="InterPro" id="IPR036188">
    <property type="entry name" value="FAD/NAD-bd_sf"/>
</dbReference>
<dbReference type="PANTHER" id="PTHR43004:SF19">
    <property type="entry name" value="BINDING MONOOXYGENASE, PUTATIVE (JCVI)-RELATED"/>
    <property type="match status" value="1"/>
</dbReference>
<dbReference type="Pfam" id="PF01494">
    <property type="entry name" value="FAD_binding_3"/>
    <property type="match status" value="1"/>
</dbReference>
<dbReference type="SUPFAM" id="SSF51905">
    <property type="entry name" value="FAD/NAD(P)-binding domain"/>
    <property type="match status" value="1"/>
</dbReference>
<keyword evidence="2" id="KW-0285">Flavoprotein</keyword>
<dbReference type="Gene3D" id="3.50.50.60">
    <property type="entry name" value="FAD/NAD(P)-binding domain"/>
    <property type="match status" value="1"/>
</dbReference>
<dbReference type="InterPro" id="IPR050641">
    <property type="entry name" value="RIFMO-like"/>
</dbReference>
<accession>A0A162T461</accession>
<proteinExistence type="predicted"/>
<dbReference type="Proteomes" id="UP000077315">
    <property type="component" value="Unassembled WGS sequence"/>
</dbReference>
<evidence type="ECO:0000256" key="4">
    <source>
        <dbReference type="ARBA" id="ARBA00023002"/>
    </source>
</evidence>
<dbReference type="OrthoDB" id="2690153at2759"/>
<dbReference type="GeneID" id="29004491"/>
<dbReference type="InterPro" id="IPR002938">
    <property type="entry name" value="FAD-bd"/>
</dbReference>
<organism evidence="6 7">
    <name type="scientific">Phycomyces blakesleeanus (strain ATCC 8743b / DSM 1359 / FGSC 10004 / NBRC 33097 / NRRL 1555)</name>
    <dbReference type="NCBI Taxonomy" id="763407"/>
    <lineage>
        <taxon>Eukaryota</taxon>
        <taxon>Fungi</taxon>
        <taxon>Fungi incertae sedis</taxon>
        <taxon>Mucoromycota</taxon>
        <taxon>Mucoromycotina</taxon>
        <taxon>Mucoromycetes</taxon>
        <taxon>Mucorales</taxon>
        <taxon>Phycomycetaceae</taxon>
        <taxon>Phycomyces</taxon>
    </lineage>
</organism>
<evidence type="ECO:0000256" key="3">
    <source>
        <dbReference type="ARBA" id="ARBA00022827"/>
    </source>
</evidence>
<dbReference type="EMBL" id="KV441005">
    <property type="protein sequence ID" value="OAD66142.1"/>
    <property type="molecule type" value="Genomic_DNA"/>
</dbReference>
<dbReference type="PRINTS" id="PR00420">
    <property type="entry name" value="RNGMNOXGNASE"/>
</dbReference>
<dbReference type="VEuPathDB" id="FungiDB:PHYBLDRAFT_80493"/>
<comment type="cofactor">
    <cofactor evidence="1">
        <name>FAD</name>
        <dbReference type="ChEBI" id="CHEBI:57692"/>
    </cofactor>
</comment>
<evidence type="ECO:0000259" key="5">
    <source>
        <dbReference type="Pfam" id="PF01494"/>
    </source>
</evidence>
<keyword evidence="4" id="KW-0560">Oxidoreductase</keyword>
<evidence type="ECO:0000313" key="6">
    <source>
        <dbReference type="EMBL" id="OAD66142.1"/>
    </source>
</evidence>
<dbReference type="STRING" id="763407.A0A162T461"/>
<dbReference type="GO" id="GO:0016709">
    <property type="term" value="F:oxidoreductase activity, acting on paired donors, with incorporation or reduction of molecular oxygen, NAD(P)H as one donor, and incorporation of one atom of oxygen"/>
    <property type="evidence" value="ECO:0007669"/>
    <property type="project" value="UniProtKB-ARBA"/>
</dbReference>
<protein>
    <recommendedName>
        <fullName evidence="5">FAD-binding domain-containing protein</fullName>
    </recommendedName>
</protein>
<dbReference type="PANTHER" id="PTHR43004">
    <property type="entry name" value="TRK SYSTEM POTASSIUM UPTAKE PROTEIN"/>
    <property type="match status" value="1"/>
</dbReference>
<dbReference type="Gene3D" id="3.30.70.2450">
    <property type="match status" value="1"/>
</dbReference>